<dbReference type="Proteomes" id="UP000184172">
    <property type="component" value="Unassembled WGS sequence"/>
</dbReference>
<evidence type="ECO:0008006" key="3">
    <source>
        <dbReference type="Google" id="ProtNLM"/>
    </source>
</evidence>
<evidence type="ECO:0000313" key="2">
    <source>
        <dbReference type="Proteomes" id="UP000184172"/>
    </source>
</evidence>
<keyword evidence="2" id="KW-1185">Reference proteome</keyword>
<proteinExistence type="predicted"/>
<dbReference type="AlphaFoldDB" id="A0A1M6IK64"/>
<dbReference type="RefSeq" id="WP_218143092.1">
    <property type="nucleotide sequence ID" value="NZ_FNNS01000007.1"/>
</dbReference>
<protein>
    <recommendedName>
        <fullName evidence="3">RHS repeat-associated core domain-containing protein</fullName>
    </recommendedName>
</protein>
<organism evidence="1 2">
    <name type="scientific">Aequorivita viscosa</name>
    <dbReference type="NCBI Taxonomy" id="797419"/>
    <lineage>
        <taxon>Bacteria</taxon>
        <taxon>Pseudomonadati</taxon>
        <taxon>Bacteroidota</taxon>
        <taxon>Flavobacteriia</taxon>
        <taxon>Flavobacteriales</taxon>
        <taxon>Flavobacteriaceae</taxon>
        <taxon>Aequorivita</taxon>
    </lineage>
</organism>
<dbReference type="STRING" id="797419.SAMN05216556_10775"/>
<sequence length="150" mass="16045">MICRHSPYNYAFNNPVYFIDPDGMMPGGFANTNSVTSTGAFESYGGSNGFDVRTFDKATGETLDFKTVSSLEGVSYDTQSGAISTNNSTAYQSYFQQVSDYAANADLSLEGGGDCEDCVDGKKSNNIKNAVPCVQCHHTVTFSQGNGIFS</sequence>
<reference evidence="2" key="1">
    <citation type="submission" date="2016-11" db="EMBL/GenBank/DDBJ databases">
        <authorList>
            <person name="Varghese N."/>
            <person name="Submissions S."/>
        </authorList>
    </citation>
    <scope>NUCLEOTIDE SEQUENCE [LARGE SCALE GENOMIC DNA]</scope>
    <source>
        <strain evidence="2">DSM 26349</strain>
    </source>
</reference>
<gene>
    <name evidence="1" type="ORF">SAMN04487908_11473</name>
</gene>
<accession>A0A1M6IK64</accession>
<evidence type="ECO:0000313" key="1">
    <source>
        <dbReference type="EMBL" id="SHJ34856.1"/>
    </source>
</evidence>
<name>A0A1M6IK64_9FLAO</name>
<dbReference type="EMBL" id="FQYV01000014">
    <property type="protein sequence ID" value="SHJ34856.1"/>
    <property type="molecule type" value="Genomic_DNA"/>
</dbReference>